<comment type="caution">
    <text evidence="4">The sequence shown here is derived from an EMBL/GenBank/DDBJ whole genome shotgun (WGS) entry which is preliminary data.</text>
</comment>
<feature type="transmembrane region" description="Helical" evidence="1">
    <location>
        <begin position="254"/>
        <end position="271"/>
    </location>
</feature>
<dbReference type="InterPro" id="IPR001320">
    <property type="entry name" value="Iontro_rcpt_C"/>
</dbReference>
<dbReference type="Pfam" id="PF00060">
    <property type="entry name" value="Lig_chan"/>
    <property type="match status" value="1"/>
</dbReference>
<keyword evidence="1" id="KW-1133">Transmembrane helix</keyword>
<evidence type="ECO:0000256" key="1">
    <source>
        <dbReference type="SAM" id="Phobius"/>
    </source>
</evidence>
<name>A0AA36JCN6_9DINO</name>
<feature type="transmembrane region" description="Helical" evidence="1">
    <location>
        <begin position="291"/>
        <end position="309"/>
    </location>
</feature>
<reference evidence="4" key="1">
    <citation type="submission" date="2023-08" db="EMBL/GenBank/DDBJ databases">
        <authorList>
            <person name="Chen Y."/>
            <person name="Shah S."/>
            <person name="Dougan E. K."/>
            <person name="Thang M."/>
            <person name="Chan C."/>
        </authorList>
    </citation>
    <scope>NUCLEOTIDE SEQUENCE</scope>
</reference>
<keyword evidence="5" id="KW-1185">Reference proteome</keyword>
<keyword evidence="1" id="KW-0812">Transmembrane</keyword>
<evidence type="ECO:0000313" key="5">
    <source>
        <dbReference type="Proteomes" id="UP001178507"/>
    </source>
</evidence>
<keyword evidence="2" id="KW-0732">Signal</keyword>
<dbReference type="GO" id="GO:0015276">
    <property type="term" value="F:ligand-gated monoatomic ion channel activity"/>
    <property type="evidence" value="ECO:0007669"/>
    <property type="project" value="InterPro"/>
</dbReference>
<dbReference type="Gene3D" id="1.10.287.70">
    <property type="match status" value="1"/>
</dbReference>
<keyword evidence="1" id="KW-0472">Membrane</keyword>
<feature type="chain" id="PRO_5041426072" description="Ionotropic glutamate receptor C-terminal domain-containing protein" evidence="2">
    <location>
        <begin position="17"/>
        <end position="559"/>
    </location>
</feature>
<evidence type="ECO:0000313" key="4">
    <source>
        <dbReference type="EMBL" id="CAJ1403765.1"/>
    </source>
</evidence>
<organism evidence="4 5">
    <name type="scientific">Effrenium voratum</name>
    <dbReference type="NCBI Taxonomy" id="2562239"/>
    <lineage>
        <taxon>Eukaryota</taxon>
        <taxon>Sar</taxon>
        <taxon>Alveolata</taxon>
        <taxon>Dinophyceae</taxon>
        <taxon>Suessiales</taxon>
        <taxon>Symbiodiniaceae</taxon>
        <taxon>Effrenium</taxon>
    </lineage>
</organism>
<sequence length="559" mass="60204">MQPGLLLALLLPKAAGVPVTGSPECPCVDVESGGYGRGCAAHDINNSAYPQCMSDAPPGWCGDMWCYVNRSNCLVTNEVSISPTAPPAYWSYTTCGYRDLFSLNNITDSIRGQTLRVLFIGNTGGWKGNYCTDNGQICVNQRGYGPVQRILDSMTRSSGFNLHQLNEAPEAVREHMARVNPTGSQFDLCTWATGMGFVDICGCSMVMLPRRTDASPFLTLWTEPVVLVGPLRGNQGLGGDFGAMLGKAFRPLSPGLWGLAVVVALSMSFLITMFEKTEGGQFEDVEHGESFGSGLFMAFFSLVTFEVQFAPQTVGGRIVSLGLAFILILLVSGYTASLTSFLVVDNRLSSTVSDLNGAIRLGLKICAHRSDSVQLLLNGVKEENVVIQQSRSVVLPSVSEGACDLAVVRQEDLEASQAQNGGSFCQLTRIGDPVTTSWTGNLRRETRFSQQMVSGWIGHDRHRRLQEVVLGVAIRHDLCRARGARATGAERVQAAGLLLRCGGRGGGHGGATLTAGRRYGWTLRPHQRHCGLWGLGSFDQGSDRQAAQGQKEPARKESA</sequence>
<dbReference type="Proteomes" id="UP001178507">
    <property type="component" value="Unassembled WGS sequence"/>
</dbReference>
<protein>
    <recommendedName>
        <fullName evidence="3">Ionotropic glutamate receptor C-terminal domain-containing protein</fullName>
    </recommendedName>
</protein>
<proteinExistence type="predicted"/>
<accession>A0AA36JCN6</accession>
<feature type="transmembrane region" description="Helical" evidence="1">
    <location>
        <begin position="321"/>
        <end position="344"/>
    </location>
</feature>
<evidence type="ECO:0000259" key="3">
    <source>
        <dbReference type="Pfam" id="PF00060"/>
    </source>
</evidence>
<gene>
    <name evidence="4" type="ORF">EVOR1521_LOCUS26358</name>
</gene>
<evidence type="ECO:0000256" key="2">
    <source>
        <dbReference type="SAM" id="SignalP"/>
    </source>
</evidence>
<feature type="signal peptide" evidence="2">
    <location>
        <begin position="1"/>
        <end position="16"/>
    </location>
</feature>
<dbReference type="GO" id="GO:0016020">
    <property type="term" value="C:membrane"/>
    <property type="evidence" value="ECO:0007669"/>
    <property type="project" value="InterPro"/>
</dbReference>
<dbReference type="EMBL" id="CAUJNA010003507">
    <property type="protein sequence ID" value="CAJ1403765.1"/>
    <property type="molecule type" value="Genomic_DNA"/>
</dbReference>
<dbReference type="AlphaFoldDB" id="A0AA36JCN6"/>
<feature type="domain" description="Ionotropic glutamate receptor C-terminal" evidence="3">
    <location>
        <begin position="256"/>
        <end position="355"/>
    </location>
</feature>